<dbReference type="InterPro" id="IPR021717">
    <property type="entry name" value="Nucleoporin_Nup160"/>
</dbReference>
<evidence type="ECO:0000256" key="3">
    <source>
        <dbReference type="ARBA" id="ARBA00023242"/>
    </source>
</evidence>
<evidence type="ECO:0000259" key="7">
    <source>
        <dbReference type="Pfam" id="PF23354"/>
    </source>
</evidence>
<reference evidence="9" key="1">
    <citation type="submission" date="2015-02" db="EMBL/GenBank/DDBJ databases">
        <authorList>
            <person name="Gon?alves P."/>
        </authorList>
    </citation>
    <scope>NUCLEOTIDE SEQUENCE [LARGE SCALE GENOMIC DNA]</scope>
</reference>
<evidence type="ECO:0000313" key="9">
    <source>
        <dbReference type="Proteomes" id="UP000243876"/>
    </source>
</evidence>
<keyword evidence="9" id="KW-1185">Reference proteome</keyword>
<dbReference type="PANTHER" id="PTHR21286:SF0">
    <property type="entry name" value="NUCLEAR PORE COMPLEX PROTEIN NUP160"/>
    <property type="match status" value="1"/>
</dbReference>
<dbReference type="InterPro" id="IPR059141">
    <property type="entry name" value="Beta-prop_Nup120_160"/>
</dbReference>
<proteinExistence type="predicted"/>
<dbReference type="Pfam" id="PF11715">
    <property type="entry name" value="Beta-prop_Nup120_160"/>
    <property type="match status" value="1"/>
</dbReference>
<gene>
    <name evidence="8" type="primary">SPOSA6832_00475</name>
</gene>
<evidence type="ECO:0000256" key="4">
    <source>
        <dbReference type="SAM" id="MobiDB-lite"/>
    </source>
</evidence>
<evidence type="ECO:0000259" key="6">
    <source>
        <dbReference type="Pfam" id="PF23347"/>
    </source>
</evidence>
<dbReference type="InterPro" id="IPR056535">
    <property type="entry name" value="TPR_NUP160_M"/>
</dbReference>
<feature type="domain" description="NUP160 C-terminal TPR" evidence="6">
    <location>
        <begin position="1233"/>
        <end position="1423"/>
    </location>
</feature>
<feature type="domain" description="Nucleoporin Nup120/160 beta-propeller" evidence="5">
    <location>
        <begin position="62"/>
        <end position="616"/>
    </location>
</feature>
<feature type="domain" description="NUP160 middle TPR" evidence="7">
    <location>
        <begin position="948"/>
        <end position="1187"/>
    </location>
</feature>
<dbReference type="Pfam" id="PF23347">
    <property type="entry name" value="TPR_Nup160_C"/>
    <property type="match status" value="1"/>
</dbReference>
<feature type="non-terminal residue" evidence="8">
    <location>
        <position position="1431"/>
    </location>
</feature>
<dbReference type="GO" id="GO:0005643">
    <property type="term" value="C:nuclear pore"/>
    <property type="evidence" value="ECO:0007669"/>
    <property type="project" value="UniProtKB-ARBA"/>
</dbReference>
<sequence>MATRYSTATAFLEHASTADDFHYEVPSSAPLPKSAPPSLLAQADHALSSSTFFPPYARTDGFVLARIVEDAYQLELRWVAFSRRSQHQAVEQAMDEDSSTSPFADLDAHPGTLPPVRFIFPARLVPNPSFAILESTSQLQVYCLTEEGYLYVLSFPLESLFYQPTLANEPWSEEFRIESLAGRTPVLMQGVDEGRLVVGCADGFTVGLEIVRHADGAVIETELRSPSSFSIRSLVPAFSARNLSSPTKLSPYSSQSSSPSQLLSVVTSPPHTHDDDTTSTFAFGVSRDRKLKIWHLESGNCLRAIDLPKPSSSSSSAVIPSSNAFPASPDRQQHLPKAGMLLPPSPQSLVKIVSMTSPSSPYGSYLALFVPASSSSPAAFYLYGLAIKSATGELSELVPLTDRVCDAQVGTLVDFEVKRMSLAGEEQWTLWTAWEDGGETEVRCAALPELAGSGEGPGEAWTTVRRGTSAQTAEWTAAYFDDQLRDSNVSVPETFLRHISYPGRYPPATIDYALQMYEELVLSEIDADVLPEPFALEYDSLLDHAAAVVGCLIKLEHSPQTGAPLHDEYAKRLKLEWLRFVAMLNESRAAALFPTCLSVDEQRGVVCVVGRDSVAVPIVEEAVQTLHNLRSPDAEQALDLPAPQTDLLPVLTLVRALNSRLSTAGLASLEVALLDRLRIPFETDIEDISLDLFERTLEPVLSEEALSQVVDGLRSLSHPAQAVEAFCELLRATEAPAAMAVQAKSTDLTNAVLTDALSTSISARFDLAKGLVALLLAAWGADEEGDPAFPQLEQTTSVAFATLHSIAALHWVATQIAEPSLEAVAAAQQGQKDSDGGMFERFGELRMQGGGAGAAADVVPVPTYGLLNALLRIPPYSPSVPSSAYSALPVALASAASAFLTSTGLLGRKHLVDVSPSDVTFAFALVQLGLPAPARELVAFYPRAAGMAYVEGRAELELGNGEEAVGAFERAAAELYAADVVPADDAPASGLSLVLPSQIGTSLARYYIHIVSLFVPYSIDHAIARFARLALEELDEEGIEDEVAAKDLWIKLFRSLAATGEFEQAYEVVMEAPYHETKTTCLAHFISLVCENGATSLLTTLPFVGLEADLERNLAFRARNSDPLARPDYYKVLYAYHIAKGDYRSAGTVMYQQARRIGEITARGGSFRDLATLQCQSYLAAANALSLVAKEHAWVAVMGGDDLERGNKRRKITYHIPDDEYDSSASRPLEVLELADIRKEYNVALARLQLAAEFPELERTSALAFAPLSPGFGSRSSDHADFYLEPQAVVALFSQTGAFDQAFTAGRILEVDLSSLFEIIAERCVNLTVHPEGTEDASWVALSDEASTWEGSLASKAWRLLERHLERHDSAPTYSYRLVVLERALALNCGGKLPTFLTDFLLRHAPHALIQTLIKYDRLEEAFRYSLATLQ</sequence>
<protein>
    <submittedName>
        <fullName evidence="8">SPOSA6832_00475-mRNA-1:cds</fullName>
    </submittedName>
</protein>
<dbReference type="Proteomes" id="UP000243876">
    <property type="component" value="Unassembled WGS sequence"/>
</dbReference>
<dbReference type="OrthoDB" id="67716at2759"/>
<accession>A0A0D6EG39</accession>
<keyword evidence="2" id="KW-0813">Transport</keyword>
<dbReference type="Pfam" id="PF23354">
    <property type="entry name" value="TPR_NUP160_120_M"/>
    <property type="match status" value="1"/>
</dbReference>
<evidence type="ECO:0000256" key="2">
    <source>
        <dbReference type="ARBA" id="ARBA00022448"/>
    </source>
</evidence>
<evidence type="ECO:0000313" key="8">
    <source>
        <dbReference type="EMBL" id="CEQ38987.1"/>
    </source>
</evidence>
<organism evidence="8 9">
    <name type="scientific">Sporidiobolus salmonicolor</name>
    <name type="common">Yeast-like fungus</name>
    <name type="synonym">Sporobolomyces salmonicolor</name>
    <dbReference type="NCBI Taxonomy" id="5005"/>
    <lineage>
        <taxon>Eukaryota</taxon>
        <taxon>Fungi</taxon>
        <taxon>Dikarya</taxon>
        <taxon>Basidiomycota</taxon>
        <taxon>Pucciniomycotina</taxon>
        <taxon>Microbotryomycetes</taxon>
        <taxon>Sporidiobolales</taxon>
        <taxon>Sporidiobolaceae</taxon>
        <taxon>Sporobolomyces</taxon>
    </lineage>
</organism>
<dbReference type="PANTHER" id="PTHR21286">
    <property type="entry name" value="NUCLEAR PORE COMPLEX PROTEIN NUP160"/>
    <property type="match status" value="1"/>
</dbReference>
<dbReference type="InterPro" id="IPR056536">
    <property type="entry name" value="TPR_NUP160_C"/>
</dbReference>
<comment type="subcellular location">
    <subcellularLocation>
        <location evidence="1">Nucleus</location>
    </subcellularLocation>
</comment>
<name>A0A0D6EG39_SPOSA</name>
<keyword evidence="3" id="KW-0539">Nucleus</keyword>
<feature type="region of interest" description="Disordered" evidence="4">
    <location>
        <begin position="244"/>
        <end position="279"/>
    </location>
</feature>
<feature type="compositionally biased region" description="Low complexity" evidence="4">
    <location>
        <begin position="244"/>
        <end position="270"/>
    </location>
</feature>
<dbReference type="GO" id="GO:0017056">
    <property type="term" value="F:structural constituent of nuclear pore"/>
    <property type="evidence" value="ECO:0007669"/>
    <property type="project" value="TreeGrafter"/>
</dbReference>
<dbReference type="EMBL" id="CENE01000001">
    <property type="protein sequence ID" value="CEQ38987.1"/>
    <property type="molecule type" value="Genomic_DNA"/>
</dbReference>
<evidence type="ECO:0000256" key="1">
    <source>
        <dbReference type="ARBA" id="ARBA00004123"/>
    </source>
</evidence>
<evidence type="ECO:0000259" key="5">
    <source>
        <dbReference type="Pfam" id="PF11715"/>
    </source>
</evidence>